<reference evidence="3 4" key="1">
    <citation type="submission" date="2016-09" db="EMBL/GenBank/DDBJ databases">
        <title>Rhizobium sp. nov., a novel species isolated from the rice rhizosphere.</title>
        <authorList>
            <person name="Zhao J."/>
            <person name="Zhang X."/>
        </authorList>
    </citation>
    <scope>NUCLEOTIDE SEQUENCE [LARGE SCALE GENOMIC DNA]</scope>
    <source>
        <strain evidence="3 4">1.7048</strain>
    </source>
</reference>
<comment type="subcellular location">
    <subcellularLocation>
        <location evidence="1">Secreted</location>
    </subcellularLocation>
</comment>
<dbReference type="Gene3D" id="2.150.10.10">
    <property type="entry name" value="Serralysin-like metalloprotease, C-terminal"/>
    <property type="match status" value="2"/>
</dbReference>
<evidence type="ECO:0000256" key="1">
    <source>
        <dbReference type="ARBA" id="ARBA00004613"/>
    </source>
</evidence>
<dbReference type="SUPFAM" id="SSF51120">
    <property type="entry name" value="beta-Roll"/>
    <property type="match status" value="1"/>
</dbReference>
<proteinExistence type="predicted"/>
<keyword evidence="4" id="KW-1185">Reference proteome</keyword>
<evidence type="ECO:0000313" key="4">
    <source>
        <dbReference type="Proteomes" id="UP000186364"/>
    </source>
</evidence>
<dbReference type="EMBL" id="MKIP01000037">
    <property type="protein sequence ID" value="OLP60301.1"/>
    <property type="molecule type" value="Genomic_DNA"/>
</dbReference>
<dbReference type="InterPro" id="IPR001343">
    <property type="entry name" value="Hemolysn_Ca-bd"/>
</dbReference>
<evidence type="ECO:0000256" key="2">
    <source>
        <dbReference type="ARBA" id="ARBA00022525"/>
    </source>
</evidence>
<dbReference type="GO" id="GO:0005509">
    <property type="term" value="F:calcium ion binding"/>
    <property type="evidence" value="ECO:0007669"/>
    <property type="project" value="InterPro"/>
</dbReference>
<dbReference type="RefSeq" id="WP_075627317.1">
    <property type="nucleotide sequence ID" value="NZ_FOAM01000001.1"/>
</dbReference>
<dbReference type="SUPFAM" id="SSF51445">
    <property type="entry name" value="(Trans)glycosidases"/>
    <property type="match status" value="1"/>
</dbReference>
<dbReference type="Pfam" id="PF00353">
    <property type="entry name" value="HemolysinCabind"/>
    <property type="match status" value="4"/>
</dbReference>
<dbReference type="PANTHER" id="PTHR38340:SF1">
    <property type="entry name" value="S-LAYER PROTEIN"/>
    <property type="match status" value="1"/>
</dbReference>
<gene>
    <name evidence="3" type="ORF">BJF93_15190</name>
</gene>
<organism evidence="3 4">
    <name type="scientific">Xaviernesmea oryzae</name>
    <dbReference type="NCBI Taxonomy" id="464029"/>
    <lineage>
        <taxon>Bacteria</taxon>
        <taxon>Pseudomonadati</taxon>
        <taxon>Pseudomonadota</taxon>
        <taxon>Alphaproteobacteria</taxon>
        <taxon>Hyphomicrobiales</taxon>
        <taxon>Rhizobiaceae</taxon>
        <taxon>Rhizobium/Agrobacterium group</taxon>
        <taxon>Xaviernesmea</taxon>
    </lineage>
</organism>
<dbReference type="GO" id="GO:0005576">
    <property type="term" value="C:extracellular region"/>
    <property type="evidence" value="ECO:0007669"/>
    <property type="project" value="UniProtKB-SubCell"/>
</dbReference>
<accession>A0A1Q9AXY8</accession>
<dbReference type="Gene3D" id="3.20.20.80">
    <property type="entry name" value="Glycosidases"/>
    <property type="match status" value="1"/>
</dbReference>
<protein>
    <submittedName>
        <fullName evidence="3">Uncharacterized protein</fullName>
    </submittedName>
</protein>
<dbReference type="AlphaFoldDB" id="A0A1Q9AXY8"/>
<dbReference type="InterPro" id="IPR011049">
    <property type="entry name" value="Serralysin-like_metalloprot_C"/>
</dbReference>
<keyword evidence="2" id="KW-0964">Secreted</keyword>
<dbReference type="InterPro" id="IPR017853">
    <property type="entry name" value="GH"/>
</dbReference>
<comment type="caution">
    <text evidence="3">The sequence shown here is derived from an EMBL/GenBank/DDBJ whole genome shotgun (WGS) entry which is preliminary data.</text>
</comment>
<dbReference type="PANTHER" id="PTHR38340">
    <property type="entry name" value="S-LAYER PROTEIN"/>
    <property type="match status" value="1"/>
</dbReference>
<dbReference type="Proteomes" id="UP000186364">
    <property type="component" value="Unassembled WGS sequence"/>
</dbReference>
<name>A0A1Q9AXY8_9HYPH</name>
<evidence type="ECO:0000313" key="3">
    <source>
        <dbReference type="EMBL" id="OLP60301.1"/>
    </source>
</evidence>
<dbReference type="InterPro" id="IPR018511">
    <property type="entry name" value="Hemolysin-typ_Ca-bd_CS"/>
</dbReference>
<dbReference type="PROSITE" id="PS00330">
    <property type="entry name" value="HEMOLYSIN_CALCIUM"/>
    <property type="match status" value="1"/>
</dbReference>
<dbReference type="PRINTS" id="PR00313">
    <property type="entry name" value="CABNDNGRPT"/>
</dbReference>
<sequence length="697" mass="74455">MGANDVVAVQASAFTSSIGVNTHLSWQNTAYADSKLVGKALDYIGIKNVRDIVAPWSQEAMKTLAATGTKFDICIGANLALDSQKSLIQSMQDSIRYVEGPNEVDNWPVHYQGETGFKAARDLMADIRAWIDSDQFKESPALLQLTFGKAESWKSFGELAGVADLGNIHSYAAYGWNPGQVLADHIRNAERVSGDVPVVSTEAGYHTAIGSTAWTGVSEDVQAKYTLNLLLENYKAGVASTYLYELLDGNTNGDNTNPELHFGLFHTDGTAKIAATALHNMNEILKSDYQGPAQSLTYTLTGMPVTADSLLMQKSASDFVLGIWDDVNNWDMAASKAISHPATQVQMDLSNWAGMVKVYDPLVSGTDPIKTFYATGSFSLDVEDHATFVELDTSQMGSNQGETIYGRQDASSVTALGGDDRIYADAANLYIDAGNGNDWIKGSDSSTTFLDGNGNDVVFAGKGNDTIIASQGNDYYDGGAGTDTLSFAWTTKGVKVDLRQTKGSAQGNETGTDQLVSIENVTGGAGNDTLYGNKFDNVLIGGTGDDILAGNGGFDTLTGGAGRDTFVFGNVRGKTVVTDFSASDDRLQFDQGLFVNGAAALRASKQIGSDVVIQKWDTSIVLQNTNLSDLKAMLVPRYRASEKSKVADVYKTSSFGNKDYAALSSPTAKDHIGGHDVVSHLPTSSAHHLYNGLDFFL</sequence>
<dbReference type="InterPro" id="IPR050557">
    <property type="entry name" value="RTX_toxin/Mannuronan_C5-epim"/>
</dbReference>